<gene>
    <name evidence="1" type="ORF">HII31_01722</name>
</gene>
<organism evidence="1 2">
    <name type="scientific">Pseudocercospora fuligena</name>
    <dbReference type="NCBI Taxonomy" id="685502"/>
    <lineage>
        <taxon>Eukaryota</taxon>
        <taxon>Fungi</taxon>
        <taxon>Dikarya</taxon>
        <taxon>Ascomycota</taxon>
        <taxon>Pezizomycotina</taxon>
        <taxon>Dothideomycetes</taxon>
        <taxon>Dothideomycetidae</taxon>
        <taxon>Mycosphaerellales</taxon>
        <taxon>Mycosphaerellaceae</taxon>
        <taxon>Pseudocercospora</taxon>
    </lineage>
</organism>
<dbReference type="EMBL" id="JABCIY010000022">
    <property type="protein sequence ID" value="KAF7196804.1"/>
    <property type="molecule type" value="Genomic_DNA"/>
</dbReference>
<name>A0A8H6RT96_9PEZI</name>
<sequence length="103" mass="11114">MGASYSQFFPPPPTLTESNLPSQSGKVFIVTGGAAGVGYELSKILYHAGGKVYIAGRSEKNANWDELFWALFVYETFDSDFKINGGGLLFASSGGFRESCLDE</sequence>
<dbReference type="AlphaFoldDB" id="A0A8H6RT96"/>
<evidence type="ECO:0000313" key="2">
    <source>
        <dbReference type="Proteomes" id="UP000660729"/>
    </source>
</evidence>
<comment type="caution">
    <text evidence="1">The sequence shown here is derived from an EMBL/GenBank/DDBJ whole genome shotgun (WGS) entry which is preliminary data.</text>
</comment>
<reference evidence="1" key="1">
    <citation type="submission" date="2020-04" db="EMBL/GenBank/DDBJ databases">
        <title>Draft genome resource of the tomato pathogen Pseudocercospora fuligena.</title>
        <authorList>
            <person name="Zaccaron A."/>
        </authorList>
    </citation>
    <scope>NUCLEOTIDE SEQUENCE</scope>
    <source>
        <strain evidence="1">PF001</strain>
    </source>
</reference>
<dbReference type="OrthoDB" id="191139at2759"/>
<accession>A0A8H6RT96</accession>
<dbReference type="Proteomes" id="UP000660729">
    <property type="component" value="Unassembled WGS sequence"/>
</dbReference>
<keyword evidence="2" id="KW-1185">Reference proteome</keyword>
<dbReference type="SUPFAM" id="SSF51735">
    <property type="entry name" value="NAD(P)-binding Rossmann-fold domains"/>
    <property type="match status" value="1"/>
</dbReference>
<dbReference type="InterPro" id="IPR036291">
    <property type="entry name" value="NAD(P)-bd_dom_sf"/>
</dbReference>
<dbReference type="Gene3D" id="3.40.50.720">
    <property type="entry name" value="NAD(P)-binding Rossmann-like Domain"/>
    <property type="match status" value="1"/>
</dbReference>
<proteinExistence type="predicted"/>
<protein>
    <submittedName>
        <fullName evidence="1">Short-chain dehydrogenase/reductase sthC</fullName>
    </submittedName>
</protein>
<evidence type="ECO:0000313" key="1">
    <source>
        <dbReference type="EMBL" id="KAF7196804.1"/>
    </source>
</evidence>